<feature type="active site" description="Charge relay system" evidence="2">
    <location>
        <position position="326"/>
    </location>
</feature>
<evidence type="ECO:0000259" key="3">
    <source>
        <dbReference type="Pfam" id="PF04775"/>
    </source>
</evidence>
<dbReference type="Gene3D" id="3.40.50.1820">
    <property type="entry name" value="alpha/beta hydrolase"/>
    <property type="match status" value="1"/>
</dbReference>
<dbReference type="InterPro" id="IPR014940">
    <property type="entry name" value="BAAT_C"/>
</dbReference>
<dbReference type="SUPFAM" id="SSF53474">
    <property type="entry name" value="alpha/beta-Hydrolases"/>
    <property type="match status" value="1"/>
</dbReference>
<evidence type="ECO:0000313" key="6">
    <source>
        <dbReference type="Proteomes" id="UP000694546"/>
    </source>
</evidence>
<evidence type="ECO:0000259" key="4">
    <source>
        <dbReference type="Pfam" id="PF08840"/>
    </source>
</evidence>
<dbReference type="InterPro" id="IPR016662">
    <property type="entry name" value="Acyl-CoA_thioEstase_long-chain"/>
</dbReference>
<feature type="active site" description="Charge relay system" evidence="2">
    <location>
        <position position="236"/>
    </location>
</feature>
<dbReference type="Ensembl" id="ENSGMOT00000020568.2">
    <property type="protein sequence ID" value="ENSGMOP00000020071.2"/>
    <property type="gene ID" value="ENSGMOG00000018681.2"/>
</dbReference>
<dbReference type="GO" id="GO:0047617">
    <property type="term" value="F:fatty acyl-CoA hydrolase activity"/>
    <property type="evidence" value="ECO:0007669"/>
    <property type="project" value="TreeGrafter"/>
</dbReference>
<feature type="domain" description="BAAT/Acyl-CoA thioester hydrolase C-terminal" evidence="4">
    <location>
        <begin position="208"/>
        <end position="372"/>
    </location>
</feature>
<dbReference type="PIRSF" id="PIRSF016521">
    <property type="entry name" value="Acyl-CoA_hydro"/>
    <property type="match status" value="1"/>
</dbReference>
<keyword evidence="6" id="KW-1185">Reference proteome</keyword>
<organism evidence="5 6">
    <name type="scientific">Gadus morhua</name>
    <name type="common">Atlantic cod</name>
    <dbReference type="NCBI Taxonomy" id="8049"/>
    <lineage>
        <taxon>Eukaryota</taxon>
        <taxon>Metazoa</taxon>
        <taxon>Chordata</taxon>
        <taxon>Craniata</taxon>
        <taxon>Vertebrata</taxon>
        <taxon>Euteleostomi</taxon>
        <taxon>Actinopterygii</taxon>
        <taxon>Neopterygii</taxon>
        <taxon>Teleostei</taxon>
        <taxon>Neoteleostei</taxon>
        <taxon>Acanthomorphata</taxon>
        <taxon>Zeiogadaria</taxon>
        <taxon>Gadariae</taxon>
        <taxon>Gadiformes</taxon>
        <taxon>Gadoidei</taxon>
        <taxon>Gadidae</taxon>
        <taxon>Gadus</taxon>
    </lineage>
</organism>
<dbReference type="Pfam" id="PF04775">
    <property type="entry name" value="Bile_Hydr_Trans"/>
    <property type="match status" value="1"/>
</dbReference>
<reference evidence="5" key="2">
    <citation type="submission" date="2025-09" db="UniProtKB">
        <authorList>
            <consortium name="Ensembl"/>
        </authorList>
    </citation>
    <scope>IDENTIFICATION</scope>
</reference>
<accession>A0A8C4ZRZ9</accession>
<evidence type="ECO:0000256" key="2">
    <source>
        <dbReference type="PIRSR" id="PIRSR016521-1"/>
    </source>
</evidence>
<feature type="domain" description="Acyl-CoA thioester hydrolase/bile acid-CoA amino acid N-acetyltransferase" evidence="3">
    <location>
        <begin position="21"/>
        <end position="151"/>
    </location>
</feature>
<feature type="active site" description="Charge relay system" evidence="2">
    <location>
        <position position="361"/>
    </location>
</feature>
<proteinExistence type="inferred from homology"/>
<evidence type="ECO:0000256" key="1">
    <source>
        <dbReference type="ARBA" id="ARBA00006538"/>
    </source>
</evidence>
<dbReference type="InterPro" id="IPR029058">
    <property type="entry name" value="AB_hydrolase_fold"/>
</dbReference>
<dbReference type="Pfam" id="PF08840">
    <property type="entry name" value="BAAT_C"/>
    <property type="match status" value="1"/>
</dbReference>
<dbReference type="InterPro" id="IPR006862">
    <property type="entry name" value="Thio_Ohase/aa_AcTrfase"/>
</dbReference>
<evidence type="ECO:0000313" key="5">
    <source>
        <dbReference type="Ensembl" id="ENSGMOP00000020071.2"/>
    </source>
</evidence>
<reference evidence="5" key="1">
    <citation type="submission" date="2025-08" db="UniProtKB">
        <authorList>
            <consortium name="Ensembl"/>
        </authorList>
    </citation>
    <scope>IDENTIFICATION</scope>
</reference>
<dbReference type="Proteomes" id="UP000694546">
    <property type="component" value="Chromosome 23"/>
</dbReference>
<sequence length="409" mass="45521">MMAGAVHPILSVCPSRALFTEKFRVLVENLPPGLSVTLHSLHCSEMKDYWEAFGHYVADNKGTVDVSQEASLGGTYTGKEPMGLLWSMIPVPGSKEHAVLFKVDVETPQEVLISVFQGHLSEGFRQKPPLASVVAERWSMAPGLKRIRVQEKEIEGILFIPPGPGPFPGVLDLWGYEVELTECRPAMLASQGFVAFVAKYVIPGRELKMDYFLRAFEFLQEHPLVISNRVGLIGLSQGAIVVLNMACRTEAISPRCCVSINGSHLLMEESSVTFWKKQFKMKEHTILRNEQNHVTMRGLTLPLPNEATINMENINCPLLLVVGEGDLNFPSAECAELMAKRMHTAGKEHLLTILSYPGAGHILHLPNSNLVRISRYRLPCFDQHGLGHHRGVVYKGWGLFCLGWTEELC</sequence>
<dbReference type="GO" id="GO:0006637">
    <property type="term" value="P:acyl-CoA metabolic process"/>
    <property type="evidence" value="ECO:0007669"/>
    <property type="project" value="InterPro"/>
</dbReference>
<dbReference type="GO" id="GO:0006631">
    <property type="term" value="P:fatty acid metabolic process"/>
    <property type="evidence" value="ECO:0007669"/>
    <property type="project" value="TreeGrafter"/>
</dbReference>
<dbReference type="GeneTree" id="ENSGT01010000222336"/>
<name>A0A8C4ZRZ9_GADMO</name>
<gene>
    <name evidence="5" type="primary">LOC115536838</name>
</gene>
<dbReference type="Gene3D" id="2.60.40.2240">
    <property type="entry name" value="Acyl-CoA thioester hydrolase/BAAT N-terminal domain"/>
    <property type="match status" value="1"/>
</dbReference>
<comment type="similarity">
    <text evidence="1">Belongs to the C/M/P thioester hydrolase family.</text>
</comment>
<dbReference type="AlphaFoldDB" id="A0A8C4ZRZ9"/>
<dbReference type="PANTHER" id="PTHR10824:SF36">
    <property type="entry name" value="ACYL-COA THIOESTERASE 17-RELATED"/>
    <property type="match status" value="1"/>
</dbReference>
<dbReference type="PANTHER" id="PTHR10824">
    <property type="entry name" value="ACYL-COENZYME A THIOESTERASE-RELATED"/>
    <property type="match status" value="1"/>
</dbReference>
<dbReference type="InterPro" id="IPR042490">
    <property type="entry name" value="Thio_Ohase/BAAT_N"/>
</dbReference>
<protein>
    <submittedName>
        <fullName evidence="5">Bile acid-CoA:amino acid N-acyltransferase-like</fullName>
    </submittedName>
</protein>